<reference evidence="1 2" key="1">
    <citation type="submission" date="2019-07" db="EMBL/GenBank/DDBJ databases">
        <title>Whole genome shotgun sequence of Sporosarcina luteola NBRC 105378.</title>
        <authorList>
            <person name="Hosoyama A."/>
            <person name="Uohara A."/>
            <person name="Ohji S."/>
            <person name="Ichikawa N."/>
        </authorList>
    </citation>
    <scope>NUCLEOTIDE SEQUENCE [LARGE SCALE GENOMIC DNA]</scope>
    <source>
        <strain evidence="1 2">NBRC 105378</strain>
    </source>
</reference>
<accession>A0A511Z9K4</accession>
<dbReference type="EMBL" id="BJYL01000032">
    <property type="protein sequence ID" value="GEN84125.1"/>
    <property type="molecule type" value="Genomic_DNA"/>
</dbReference>
<sequence length="73" mass="8501">MQFKGNKRVYLTFIMDKEKSFDRITAQSPTVGAINFNRLVSDNGFLYYQYSEDPFEDVTYEGIGFNGKVEKLK</sequence>
<evidence type="ECO:0000313" key="2">
    <source>
        <dbReference type="Proteomes" id="UP000321901"/>
    </source>
</evidence>
<keyword evidence="2" id="KW-1185">Reference proteome</keyword>
<protein>
    <submittedName>
        <fullName evidence="1">Uncharacterized protein</fullName>
    </submittedName>
</protein>
<dbReference type="Proteomes" id="UP000321901">
    <property type="component" value="Unassembled WGS sequence"/>
</dbReference>
<proteinExistence type="predicted"/>
<dbReference type="RefSeq" id="WP_170232695.1">
    <property type="nucleotide sequence ID" value="NZ_BJYL01000032.1"/>
</dbReference>
<dbReference type="AlphaFoldDB" id="A0A511Z9K4"/>
<evidence type="ECO:0000313" key="1">
    <source>
        <dbReference type="EMBL" id="GEN84125.1"/>
    </source>
</evidence>
<comment type="caution">
    <text evidence="1">The sequence shown here is derived from an EMBL/GenBank/DDBJ whole genome shotgun (WGS) entry which is preliminary data.</text>
</comment>
<organism evidence="1 2">
    <name type="scientific">Sporosarcina luteola</name>
    <dbReference type="NCBI Taxonomy" id="582850"/>
    <lineage>
        <taxon>Bacteria</taxon>
        <taxon>Bacillati</taxon>
        <taxon>Bacillota</taxon>
        <taxon>Bacilli</taxon>
        <taxon>Bacillales</taxon>
        <taxon>Caryophanaceae</taxon>
        <taxon>Sporosarcina</taxon>
    </lineage>
</organism>
<gene>
    <name evidence="1" type="ORF">SLU01_24370</name>
</gene>
<name>A0A511Z9K4_9BACL</name>